<feature type="transmembrane region" description="Helical" evidence="4">
    <location>
        <begin position="279"/>
        <end position="299"/>
    </location>
</feature>
<dbReference type="Pfam" id="PF13641">
    <property type="entry name" value="Glyco_tranf_2_3"/>
    <property type="match status" value="1"/>
</dbReference>
<evidence type="ECO:0000256" key="3">
    <source>
        <dbReference type="ARBA" id="ARBA00022679"/>
    </source>
</evidence>
<feature type="transmembrane region" description="Helical" evidence="4">
    <location>
        <begin position="253"/>
        <end position="273"/>
    </location>
</feature>
<keyword evidence="4" id="KW-0812">Transmembrane</keyword>
<accession>A0A1F7YXB9</accession>
<dbReference type="EMBL" id="MGGP01000019">
    <property type="protein sequence ID" value="OGM31982.1"/>
    <property type="molecule type" value="Genomic_DNA"/>
</dbReference>
<name>A0A1F7YXB9_9BACT</name>
<evidence type="ECO:0008006" key="7">
    <source>
        <dbReference type="Google" id="ProtNLM"/>
    </source>
</evidence>
<dbReference type="PANTHER" id="PTHR43630">
    <property type="entry name" value="POLY-BETA-1,6-N-ACETYL-D-GLUCOSAMINE SYNTHASE"/>
    <property type="match status" value="1"/>
</dbReference>
<keyword evidence="4" id="KW-1133">Transmembrane helix</keyword>
<comment type="similarity">
    <text evidence="1">Belongs to the glycosyltransferase 2 family.</text>
</comment>
<evidence type="ECO:0000256" key="4">
    <source>
        <dbReference type="SAM" id="Phobius"/>
    </source>
</evidence>
<gene>
    <name evidence="5" type="ORF">A2803_02740</name>
</gene>
<dbReference type="Proteomes" id="UP000178870">
    <property type="component" value="Unassembled WGS sequence"/>
</dbReference>
<organism evidence="5 6">
    <name type="scientific">Candidatus Woesebacteria bacterium RIFCSPHIGHO2_01_FULL_44_21</name>
    <dbReference type="NCBI Taxonomy" id="1802503"/>
    <lineage>
        <taxon>Bacteria</taxon>
        <taxon>Candidatus Woeseibacteriota</taxon>
    </lineage>
</organism>
<dbReference type="SUPFAM" id="SSF53448">
    <property type="entry name" value="Nucleotide-diphospho-sugar transferases"/>
    <property type="match status" value="1"/>
</dbReference>
<evidence type="ECO:0000256" key="1">
    <source>
        <dbReference type="ARBA" id="ARBA00006739"/>
    </source>
</evidence>
<feature type="transmembrane region" description="Helical" evidence="4">
    <location>
        <begin position="306"/>
        <end position="329"/>
    </location>
</feature>
<evidence type="ECO:0000256" key="2">
    <source>
        <dbReference type="ARBA" id="ARBA00022676"/>
    </source>
</evidence>
<proteinExistence type="inferred from homology"/>
<dbReference type="PANTHER" id="PTHR43630:SF1">
    <property type="entry name" value="POLY-BETA-1,6-N-ACETYL-D-GLUCOSAMINE SYNTHASE"/>
    <property type="match status" value="1"/>
</dbReference>
<keyword evidence="4" id="KW-0472">Membrane</keyword>
<comment type="caution">
    <text evidence="5">The sequence shown here is derived from an EMBL/GenBank/DDBJ whole genome shotgun (WGS) entry which is preliminary data.</text>
</comment>
<evidence type="ECO:0000313" key="6">
    <source>
        <dbReference type="Proteomes" id="UP000178870"/>
    </source>
</evidence>
<sequence length="358" mass="40709">MNKVAIIMPAHNEEKVIKMTIQSAISAVGKLNVYLVDDGSSDKTSQVAQKFLKNVLVKKQNGGKANAINSGISKFELTKRYEFIMPIDADTILADDFFKNIFNVFAKDKKKKIAAVVGKVTGRNKKWITTYRLWEYEINQSVHKAAQSMLGAITVCPGPSTVYRSKVFKRIKYSEDTQTEDMDFTFRIHRLNLGRIVYEPSAVVSTQDPATITAYIKQVKRWYIGFWQCILKHKVPWGGQKLDAEAGLLATDALLNVLLAALFVVLVPASLFVDPIVLISPALADLFIFMLPSILYVSIRRKIYGLILFLPLFYFLRVIGSFTFFYSFLKVTLGLRAKMSNVWNTQRYRVMKEEIWVS</sequence>
<dbReference type="CDD" id="cd06423">
    <property type="entry name" value="CESA_like"/>
    <property type="match status" value="1"/>
</dbReference>
<dbReference type="Gene3D" id="3.90.550.10">
    <property type="entry name" value="Spore Coat Polysaccharide Biosynthesis Protein SpsA, Chain A"/>
    <property type="match status" value="1"/>
</dbReference>
<evidence type="ECO:0000313" key="5">
    <source>
        <dbReference type="EMBL" id="OGM31982.1"/>
    </source>
</evidence>
<protein>
    <recommendedName>
        <fullName evidence="7">Glycosyltransferase 2-like domain-containing protein</fullName>
    </recommendedName>
</protein>
<dbReference type="AlphaFoldDB" id="A0A1F7YXB9"/>
<dbReference type="GO" id="GO:0016757">
    <property type="term" value="F:glycosyltransferase activity"/>
    <property type="evidence" value="ECO:0007669"/>
    <property type="project" value="UniProtKB-KW"/>
</dbReference>
<keyword evidence="2" id="KW-0328">Glycosyltransferase</keyword>
<dbReference type="InterPro" id="IPR029044">
    <property type="entry name" value="Nucleotide-diphossugar_trans"/>
</dbReference>
<keyword evidence="3" id="KW-0808">Transferase</keyword>
<reference evidence="5 6" key="1">
    <citation type="journal article" date="2016" name="Nat. Commun.">
        <title>Thousands of microbial genomes shed light on interconnected biogeochemical processes in an aquifer system.</title>
        <authorList>
            <person name="Anantharaman K."/>
            <person name="Brown C.T."/>
            <person name="Hug L.A."/>
            <person name="Sharon I."/>
            <person name="Castelle C.J."/>
            <person name="Probst A.J."/>
            <person name="Thomas B.C."/>
            <person name="Singh A."/>
            <person name="Wilkins M.J."/>
            <person name="Karaoz U."/>
            <person name="Brodie E.L."/>
            <person name="Williams K.H."/>
            <person name="Hubbard S.S."/>
            <person name="Banfield J.F."/>
        </authorList>
    </citation>
    <scope>NUCLEOTIDE SEQUENCE [LARGE SCALE GENOMIC DNA]</scope>
</reference>